<dbReference type="RefSeq" id="WP_163240451.1">
    <property type="nucleotide sequence ID" value="NZ_CP082780.1"/>
</dbReference>
<dbReference type="EMBL" id="JAAIWN010000006">
    <property type="protein sequence ID" value="NEY80749.1"/>
    <property type="molecule type" value="Genomic_DNA"/>
</dbReference>
<sequence>MKEEENELKLLIEKEGYYRALEFFEKVRDPIEQVNYYFESPERFFQKNGITLRVRKIENKYTLTVKIKNSFKNNIVKSYEFHKPISINSFYDAVDNPNHIYKLLNNDAFEAVLTLLGEKKELKYLGYINNKRSVLKAFNTWEIDLDCTKFPNEFITYEIEVENILNTDEFINKLNIIGITGQITDKGKYNRFLKLLNDSTFKV</sequence>
<evidence type="ECO:0000313" key="2">
    <source>
        <dbReference type="EMBL" id="MBA4536381.1"/>
    </source>
</evidence>
<reference evidence="2 5" key="2">
    <citation type="submission" date="2020-07" db="EMBL/GenBank/DDBJ databases">
        <authorList>
            <person name="Feng H."/>
        </authorList>
    </citation>
    <scope>NUCLEOTIDE SEQUENCE [LARGE SCALE GENOMIC DNA]</scope>
    <source>
        <strain evidence="5">s-12</strain>
        <strain evidence="2">S-12</strain>
    </source>
</reference>
<name>A0A6B3VRW4_9BACI</name>
<evidence type="ECO:0000313" key="3">
    <source>
        <dbReference type="EMBL" id="NEY80749.1"/>
    </source>
</evidence>
<evidence type="ECO:0000313" key="4">
    <source>
        <dbReference type="Proteomes" id="UP000472971"/>
    </source>
</evidence>
<keyword evidence="4" id="KW-1185">Reference proteome</keyword>
<gene>
    <name evidence="3" type="ORF">G4D64_04255</name>
    <name evidence="2" type="ORF">H1Z61_04290</name>
</gene>
<dbReference type="SMART" id="SM01118">
    <property type="entry name" value="CYTH"/>
    <property type="match status" value="1"/>
</dbReference>
<dbReference type="PROSITE" id="PS51707">
    <property type="entry name" value="CYTH"/>
    <property type="match status" value="1"/>
</dbReference>
<dbReference type="EMBL" id="JACEIO010000006">
    <property type="protein sequence ID" value="MBA4536381.1"/>
    <property type="molecule type" value="Genomic_DNA"/>
</dbReference>
<reference evidence="3 4" key="1">
    <citation type="submission" date="2020-02" db="EMBL/GenBank/DDBJ databases">
        <title>Bacillus aquiflavi sp. nov., isolated from yellow water of strong flavor Chinese baijiu in Yibin region of China.</title>
        <authorList>
            <person name="Xie J."/>
        </authorList>
    </citation>
    <scope>NUCLEOTIDE SEQUENCE [LARGE SCALE GENOMIC DNA]</scope>
    <source>
        <strain evidence="3 4">3H-10</strain>
    </source>
</reference>
<evidence type="ECO:0000313" key="5">
    <source>
        <dbReference type="Proteomes" id="UP000570010"/>
    </source>
</evidence>
<dbReference type="Proteomes" id="UP000570010">
    <property type="component" value="Unassembled WGS sequence"/>
</dbReference>
<dbReference type="InterPro" id="IPR033469">
    <property type="entry name" value="CYTH-like_dom_sf"/>
</dbReference>
<dbReference type="AlphaFoldDB" id="A0A6B3VRW4"/>
<comment type="caution">
    <text evidence="3">The sequence shown here is derived from an EMBL/GenBank/DDBJ whole genome shotgun (WGS) entry which is preliminary data.</text>
</comment>
<accession>A0A6B3VRW4</accession>
<organism evidence="3 4">
    <name type="scientific">Bacillus aquiflavi</name>
    <dbReference type="NCBI Taxonomy" id="2672567"/>
    <lineage>
        <taxon>Bacteria</taxon>
        <taxon>Bacillati</taxon>
        <taxon>Bacillota</taxon>
        <taxon>Bacilli</taxon>
        <taxon>Bacillales</taxon>
        <taxon>Bacillaceae</taxon>
        <taxon>Bacillus</taxon>
    </lineage>
</organism>
<dbReference type="Gene3D" id="2.40.320.10">
    <property type="entry name" value="Hypothetical Protein Pfu-838710-001"/>
    <property type="match status" value="1"/>
</dbReference>
<dbReference type="Proteomes" id="UP000472971">
    <property type="component" value="Unassembled WGS sequence"/>
</dbReference>
<protein>
    <submittedName>
        <fullName evidence="3">CYTH domain-containing protein</fullName>
    </submittedName>
</protein>
<dbReference type="SUPFAM" id="SSF55154">
    <property type="entry name" value="CYTH-like phosphatases"/>
    <property type="match status" value="1"/>
</dbReference>
<proteinExistence type="predicted"/>
<feature type="domain" description="CYTH" evidence="1">
    <location>
        <begin position="3"/>
        <end position="195"/>
    </location>
</feature>
<dbReference type="InterPro" id="IPR023577">
    <property type="entry name" value="CYTH_domain"/>
</dbReference>
<evidence type="ECO:0000259" key="1">
    <source>
        <dbReference type="PROSITE" id="PS51707"/>
    </source>
</evidence>
<dbReference type="Pfam" id="PF01928">
    <property type="entry name" value="CYTH"/>
    <property type="match status" value="1"/>
</dbReference>